<evidence type="ECO:0000259" key="17">
    <source>
        <dbReference type="Pfam" id="PF13264"/>
    </source>
</evidence>
<keyword evidence="7" id="KW-0479">Metal-binding</keyword>
<dbReference type="Proteomes" id="UP000070700">
    <property type="component" value="Unassembled WGS sequence"/>
</dbReference>
<dbReference type="InParanoid" id="A0A194XWR5"/>
<feature type="coiled-coil region" evidence="15">
    <location>
        <begin position="578"/>
        <end position="605"/>
    </location>
</feature>
<dbReference type="GO" id="GO:0007004">
    <property type="term" value="P:telomere maintenance via telomerase"/>
    <property type="evidence" value="ECO:0007669"/>
    <property type="project" value="TreeGrafter"/>
</dbReference>
<evidence type="ECO:0000256" key="2">
    <source>
        <dbReference type="ARBA" id="ARBA00004123"/>
    </source>
</evidence>
<feature type="domain" description="Rad50/SbcC-type AAA" evidence="18">
    <location>
        <begin position="6"/>
        <end position="235"/>
    </location>
</feature>
<dbReference type="OrthoDB" id="18797at2759"/>
<protein>
    <recommendedName>
        <fullName evidence="5">DNA repair protein RAD50</fullName>
    </recommendedName>
</protein>
<dbReference type="GO" id="GO:0006302">
    <property type="term" value="P:double-strand break repair"/>
    <property type="evidence" value="ECO:0007669"/>
    <property type="project" value="InterPro"/>
</dbReference>
<sequence length="1319" mass="150078">MSSIHQLSILGVRSFDNRGLGQTIEFKAPLTLIVGYNGSGKTTIIESLKYAATGEFPPNAAKGGAFIHDPKLTLDPEVLARVKMSFYNAQGHQLVIVRRVSCTLNNNKKTYTQKTLDSSLVIKTDGGERQSISGKRLQMDKAVPQYMGVSKAILENVIFCHQEESLWPMSEPSKLKVKFDEIFEAQRYTKAIDSLVKLKKKYASSLKVLENEGKHSKEKNNKAKRVSLKIKSLSEGILAKNDELTILDRDIAEALKLYEEKTRLHNASLAIVKELQIKQEREVSIQYTLDTLQTHLEMRDDSTAELESTLAEFDERMLQYNQQASSFQQQYKDIQDSQTTSRSQLSKKQVEKGRHDAQKKAHEDNLQSRAEIVRDAAQSHSLRGYEGGLDEDQIAEFIARVKLMNVQKDNELSGLRDTTQKEARQHQESITKIENRKSGHSHDKESAKQQIKVNDKMIRERQSEKDAIHMDEGKKAILDASYQDSKELLENIQSAYELAGWDTKLARQKDSLSELEGELTRLGQELMQRTKTMNETAALELARKETQQAQSALQSMISTYGEQLNKVVGKDWTPESLQRKYEVALEQIEDRLTEKKKLKERADKVYDEHNIKLEMLKSDLIKKDAEIESCKAAVLASIKSSDGKPITAVDEYLVELHALEADREEAQKDLNSASEVSGFYRKALDTVDKQNCCRLCERTFVNQKEKLSAADKLKKLLEKFVKEKLEEDLKNINAELKEAQKVHPRYDIWKQLVEVDIPAIKQEIQAMEEKSEPLISRCEKQDDIVSNEESYKRDVSLLRNTVADITKYCADVTKQNDRVTLLSSQQNLTGSSLTLSEIEDQQATCGSQIKTAKANVEKITADRDAAKTEISARERQVATLLNEVNSAQYQLEKKQALSDAIKNLQASNLEQNKAIKHASKNLELIEPELSTARALRDDALTRGERKADVVRADKNKLSQTVNKLDLIETSIDNYLASGAQSKLAACDRAIEALDQDLKRYEKELQDLTTKSNRIKGLIADSSVTKRNIQENIKYRKSLKDLEDIQRQVNELQARDTHDEAKKLTKEARAAETRWQVLKSKKEALCAQIAAEDRQYKEAMLEWDQEYAGAAQKWREDNVKVQTTHAAVEDLQKCTQALDRAIIQFHTMKMEEVNSIAAELWRSTYQGTDVDTIMIKSEDDQTTTTASNTRKYNYRLVMVKQDAELDMRARCSAGQKVLASIIIRLALAESFGANCGVIALDEPTTNLDTDNIKALARSLNQIIKNRKHQKNFQLIIITHDEAFIREMKCREFTDEYWRVYRNADQNSEIKKQDLSVIDDD</sequence>
<dbReference type="InterPro" id="IPR038729">
    <property type="entry name" value="Rad50/SbcC_AAA"/>
</dbReference>
<keyword evidence="12" id="KW-0234">DNA repair</keyword>
<dbReference type="STRING" id="149040.A0A194XWR5"/>
<dbReference type="Pfam" id="PF13476">
    <property type="entry name" value="AAA_23"/>
    <property type="match status" value="1"/>
</dbReference>
<dbReference type="InterPro" id="IPR027417">
    <property type="entry name" value="P-loop_NTPase"/>
</dbReference>
<dbReference type="FunCoup" id="A0A194XWR5">
    <property type="interactions" value="1051"/>
</dbReference>
<evidence type="ECO:0000256" key="13">
    <source>
        <dbReference type="ARBA" id="ARBA00023242"/>
    </source>
</evidence>
<dbReference type="PANTHER" id="PTHR18867:SF12">
    <property type="entry name" value="DNA REPAIR PROTEIN RAD50"/>
    <property type="match status" value="1"/>
</dbReference>
<evidence type="ECO:0000256" key="5">
    <source>
        <dbReference type="ARBA" id="ARBA00017893"/>
    </source>
</evidence>
<evidence type="ECO:0000256" key="16">
    <source>
        <dbReference type="SAM" id="MobiDB-lite"/>
    </source>
</evidence>
<name>A0A194XWR5_MOLSC</name>
<keyword evidence="13" id="KW-0539">Nucleus</keyword>
<keyword evidence="9" id="KW-0378">Hydrolase</keyword>
<dbReference type="GO" id="GO:0016887">
    <property type="term" value="F:ATP hydrolysis activity"/>
    <property type="evidence" value="ECO:0007669"/>
    <property type="project" value="InterPro"/>
</dbReference>
<evidence type="ECO:0000256" key="4">
    <source>
        <dbReference type="ARBA" id="ARBA00009439"/>
    </source>
</evidence>
<keyword evidence="8" id="KW-0227">DNA damage</keyword>
<keyword evidence="10" id="KW-0862">Zinc</keyword>
<evidence type="ECO:0000313" key="19">
    <source>
        <dbReference type="EMBL" id="KUJ24581.1"/>
    </source>
</evidence>
<comment type="subcellular location">
    <subcellularLocation>
        <location evidence="3">Chromosome</location>
    </subcellularLocation>
    <subcellularLocation>
        <location evidence="2">Nucleus</location>
    </subcellularLocation>
</comment>
<gene>
    <name evidence="19" type="ORF">LY89DRAFT_776665</name>
</gene>
<dbReference type="PANTHER" id="PTHR18867">
    <property type="entry name" value="RAD50"/>
    <property type="match status" value="1"/>
</dbReference>
<evidence type="ECO:0000259" key="18">
    <source>
        <dbReference type="Pfam" id="PF13476"/>
    </source>
</evidence>
<dbReference type="GeneID" id="28831788"/>
<feature type="region of interest" description="Disordered" evidence="16">
    <location>
        <begin position="329"/>
        <end position="367"/>
    </location>
</feature>
<dbReference type="GO" id="GO:0070192">
    <property type="term" value="P:chromosome organization involved in meiotic cell cycle"/>
    <property type="evidence" value="ECO:0007669"/>
    <property type="project" value="TreeGrafter"/>
</dbReference>
<accession>A0A194XWR5</accession>
<feature type="coiled-coil region" evidence="15">
    <location>
        <begin position="649"/>
        <end position="676"/>
    </location>
</feature>
<evidence type="ECO:0000256" key="11">
    <source>
        <dbReference type="ARBA" id="ARBA00023054"/>
    </source>
</evidence>
<dbReference type="FunFam" id="3.40.50.300:FF:000947">
    <property type="entry name" value="DNA repair protein RAD50"/>
    <property type="match status" value="1"/>
</dbReference>
<dbReference type="Pfam" id="PF13264">
    <property type="entry name" value="DUF4055"/>
    <property type="match status" value="1"/>
</dbReference>
<evidence type="ECO:0000256" key="14">
    <source>
        <dbReference type="ARBA" id="ARBA00049360"/>
    </source>
</evidence>
<dbReference type="GO" id="GO:0043047">
    <property type="term" value="F:single-stranded telomeric DNA binding"/>
    <property type="evidence" value="ECO:0007669"/>
    <property type="project" value="TreeGrafter"/>
</dbReference>
<proteinExistence type="inferred from homology"/>
<comment type="cofactor">
    <cofactor evidence="1">
        <name>Zn(2+)</name>
        <dbReference type="ChEBI" id="CHEBI:29105"/>
    </cofactor>
</comment>
<evidence type="ECO:0000313" key="20">
    <source>
        <dbReference type="Proteomes" id="UP000070700"/>
    </source>
</evidence>
<dbReference type="InterPro" id="IPR004584">
    <property type="entry name" value="Rad50_eukaryotes"/>
</dbReference>
<dbReference type="GO" id="GO:0003691">
    <property type="term" value="F:double-stranded telomeric DNA binding"/>
    <property type="evidence" value="ECO:0007669"/>
    <property type="project" value="TreeGrafter"/>
</dbReference>
<dbReference type="GO" id="GO:0051880">
    <property type="term" value="F:G-quadruplex DNA binding"/>
    <property type="evidence" value="ECO:0007669"/>
    <property type="project" value="TreeGrafter"/>
</dbReference>
<comment type="similarity">
    <text evidence="4">Belongs to the SMC family. RAD50 subfamily.</text>
</comment>
<feature type="coiled-coil region" evidence="15">
    <location>
        <begin position="849"/>
        <end position="883"/>
    </location>
</feature>
<feature type="coiled-coil region" evidence="15">
    <location>
        <begin position="983"/>
        <end position="1073"/>
    </location>
</feature>
<dbReference type="SUPFAM" id="SSF52540">
    <property type="entry name" value="P-loop containing nucleoside triphosphate hydrolases"/>
    <property type="match status" value="2"/>
</dbReference>
<evidence type="ECO:0000256" key="10">
    <source>
        <dbReference type="ARBA" id="ARBA00022833"/>
    </source>
</evidence>
<dbReference type="EMBL" id="KQ947404">
    <property type="protein sequence ID" value="KUJ24581.1"/>
    <property type="molecule type" value="Genomic_DNA"/>
</dbReference>
<dbReference type="GO" id="GO:0046872">
    <property type="term" value="F:metal ion binding"/>
    <property type="evidence" value="ECO:0007669"/>
    <property type="project" value="UniProtKB-KW"/>
</dbReference>
<evidence type="ECO:0000256" key="3">
    <source>
        <dbReference type="ARBA" id="ARBA00004286"/>
    </source>
</evidence>
<keyword evidence="11 15" id="KW-0175">Coiled coil</keyword>
<evidence type="ECO:0000256" key="8">
    <source>
        <dbReference type="ARBA" id="ARBA00022763"/>
    </source>
</evidence>
<organism evidence="19 20">
    <name type="scientific">Mollisia scopiformis</name>
    <name type="common">Conifer needle endophyte fungus</name>
    <name type="synonym">Phialocephala scopiformis</name>
    <dbReference type="NCBI Taxonomy" id="149040"/>
    <lineage>
        <taxon>Eukaryota</taxon>
        <taxon>Fungi</taxon>
        <taxon>Dikarya</taxon>
        <taxon>Ascomycota</taxon>
        <taxon>Pezizomycotina</taxon>
        <taxon>Leotiomycetes</taxon>
        <taxon>Helotiales</taxon>
        <taxon>Mollisiaceae</taxon>
        <taxon>Mollisia</taxon>
    </lineage>
</organism>
<reference evidence="19 20" key="1">
    <citation type="submission" date="2015-10" db="EMBL/GenBank/DDBJ databases">
        <title>Full genome of DAOMC 229536 Phialocephala scopiformis, a fungal endophyte of spruce producing the potent anti-insectan compound rugulosin.</title>
        <authorList>
            <consortium name="DOE Joint Genome Institute"/>
            <person name="Walker A.K."/>
            <person name="Frasz S.L."/>
            <person name="Seifert K.A."/>
            <person name="Miller J.D."/>
            <person name="Mondo S.J."/>
            <person name="Labutti K."/>
            <person name="Lipzen A."/>
            <person name="Dockter R."/>
            <person name="Kennedy M."/>
            <person name="Grigoriev I.V."/>
            <person name="Spatafora J.W."/>
        </authorList>
    </citation>
    <scope>NUCLEOTIDE SEQUENCE [LARGE SCALE GENOMIC DNA]</scope>
    <source>
        <strain evidence="19 20">CBS 120377</strain>
    </source>
</reference>
<dbReference type="Gene3D" id="3.40.50.300">
    <property type="entry name" value="P-loop containing nucleotide triphosphate hydrolases"/>
    <property type="match status" value="2"/>
</dbReference>
<feature type="region of interest" description="Disordered" evidence="16">
    <location>
        <begin position="419"/>
        <end position="452"/>
    </location>
</feature>
<evidence type="ECO:0000256" key="6">
    <source>
        <dbReference type="ARBA" id="ARBA00022454"/>
    </source>
</evidence>
<evidence type="ECO:0000256" key="1">
    <source>
        <dbReference type="ARBA" id="ARBA00001947"/>
    </source>
</evidence>
<dbReference type="GO" id="GO:0000722">
    <property type="term" value="P:telomere maintenance via recombination"/>
    <property type="evidence" value="ECO:0007669"/>
    <property type="project" value="TreeGrafter"/>
</dbReference>
<feature type="compositionally biased region" description="Polar residues" evidence="16">
    <location>
        <begin position="336"/>
        <end position="347"/>
    </location>
</feature>
<dbReference type="InterPro" id="IPR025129">
    <property type="entry name" value="DUF4055"/>
</dbReference>
<keyword evidence="6" id="KW-0158">Chromosome</keyword>
<dbReference type="KEGG" id="psco:LY89DRAFT_776665"/>
<feature type="domain" description="DUF4055" evidence="17">
    <location>
        <begin position="502"/>
        <end position="568"/>
    </location>
</feature>
<dbReference type="RefSeq" id="XP_018078936.1">
    <property type="nucleotide sequence ID" value="XM_018222062.1"/>
</dbReference>
<keyword evidence="20" id="KW-1185">Reference proteome</keyword>
<evidence type="ECO:0000256" key="7">
    <source>
        <dbReference type="ARBA" id="ARBA00022723"/>
    </source>
</evidence>
<dbReference type="NCBIfam" id="TIGR00606">
    <property type="entry name" value="rad50"/>
    <property type="match status" value="1"/>
</dbReference>
<feature type="compositionally biased region" description="Basic and acidic residues" evidence="16">
    <location>
        <begin position="348"/>
        <end position="367"/>
    </location>
</feature>
<comment type="catalytic activity">
    <reaction evidence="14">
        <text>ATP + H2O = ADP + phosphate + H(+)</text>
        <dbReference type="Rhea" id="RHEA:13065"/>
        <dbReference type="ChEBI" id="CHEBI:15377"/>
        <dbReference type="ChEBI" id="CHEBI:15378"/>
        <dbReference type="ChEBI" id="CHEBI:30616"/>
        <dbReference type="ChEBI" id="CHEBI:43474"/>
        <dbReference type="ChEBI" id="CHEBI:456216"/>
    </reaction>
</comment>
<dbReference type="GO" id="GO:0030870">
    <property type="term" value="C:Mre11 complex"/>
    <property type="evidence" value="ECO:0007669"/>
    <property type="project" value="InterPro"/>
</dbReference>
<dbReference type="FunFam" id="3.40.50.300:FF:001195">
    <property type="entry name" value="DNA repair protein rad50"/>
    <property type="match status" value="1"/>
</dbReference>
<evidence type="ECO:0000256" key="12">
    <source>
        <dbReference type="ARBA" id="ARBA00023204"/>
    </source>
</evidence>
<evidence type="ECO:0000256" key="9">
    <source>
        <dbReference type="ARBA" id="ARBA00022801"/>
    </source>
</evidence>
<evidence type="ECO:0000256" key="15">
    <source>
        <dbReference type="SAM" id="Coils"/>
    </source>
</evidence>
<dbReference type="GO" id="GO:0000794">
    <property type="term" value="C:condensed nuclear chromosome"/>
    <property type="evidence" value="ECO:0007669"/>
    <property type="project" value="TreeGrafter"/>
</dbReference>